<dbReference type="PRINTS" id="PR00237">
    <property type="entry name" value="GPCRRHODOPSN"/>
</dbReference>
<dbReference type="PANTHER" id="PTHR46061">
    <property type="entry name" value="THYROTROPIN-RELEASING HORMONE RECEPTOR"/>
    <property type="match status" value="1"/>
</dbReference>
<reference evidence="13" key="1">
    <citation type="submission" date="2017-01" db="EMBL/GenBank/DDBJ databases">
        <title>Comparative genomics of anhydrobiosis in the tardigrade Hypsibius dujardini.</title>
        <authorList>
            <person name="Yoshida Y."/>
            <person name="Koutsovoulos G."/>
            <person name="Laetsch D."/>
            <person name="Stevens L."/>
            <person name="Kumar S."/>
            <person name="Horikawa D."/>
            <person name="Ishino K."/>
            <person name="Komine S."/>
            <person name="Tomita M."/>
            <person name="Blaxter M."/>
            <person name="Arakawa K."/>
        </authorList>
    </citation>
    <scope>NUCLEOTIDE SEQUENCE [LARGE SCALE GENOMIC DNA]</scope>
    <source>
        <strain evidence="13">Z151</strain>
    </source>
</reference>
<dbReference type="PRINTS" id="PR01846">
    <property type="entry name" value="TRHRFAMILY"/>
</dbReference>
<evidence type="ECO:0000256" key="7">
    <source>
        <dbReference type="ARBA" id="ARBA00032251"/>
    </source>
</evidence>
<comment type="subcellular location">
    <subcellularLocation>
        <location evidence="2">Membrane</location>
    </subcellularLocation>
</comment>
<keyword evidence="5 10" id="KW-1133">Transmembrane helix</keyword>
<evidence type="ECO:0000256" key="2">
    <source>
        <dbReference type="ARBA" id="ARBA00004370"/>
    </source>
</evidence>
<keyword evidence="13" id="KW-1185">Reference proteome</keyword>
<evidence type="ECO:0000313" key="12">
    <source>
        <dbReference type="EMBL" id="OQV21026.1"/>
    </source>
</evidence>
<feature type="compositionally biased region" description="Low complexity" evidence="9">
    <location>
        <begin position="441"/>
        <end position="452"/>
    </location>
</feature>
<keyword evidence="8 12" id="KW-0675">Receptor</keyword>
<feature type="region of interest" description="Disordered" evidence="9">
    <location>
        <begin position="406"/>
        <end position="464"/>
    </location>
</feature>
<dbReference type="EMBL" id="MTYJ01000026">
    <property type="protein sequence ID" value="OQV21026.1"/>
    <property type="molecule type" value="Genomic_DNA"/>
</dbReference>
<keyword evidence="8" id="KW-0807">Transducer</keyword>
<evidence type="ECO:0000256" key="3">
    <source>
        <dbReference type="ARBA" id="ARBA00018873"/>
    </source>
</evidence>
<dbReference type="Gene3D" id="1.20.1070.10">
    <property type="entry name" value="Rhodopsin 7-helix transmembrane proteins"/>
    <property type="match status" value="1"/>
</dbReference>
<keyword evidence="4 8" id="KW-0812">Transmembrane</keyword>
<evidence type="ECO:0000256" key="8">
    <source>
        <dbReference type="RuleBase" id="RU000688"/>
    </source>
</evidence>
<feature type="transmembrane region" description="Helical" evidence="10">
    <location>
        <begin position="79"/>
        <end position="101"/>
    </location>
</feature>
<keyword evidence="8" id="KW-0297">G-protein coupled receptor</keyword>
<dbReference type="PROSITE" id="PS50262">
    <property type="entry name" value="G_PROTEIN_RECEP_F1_2"/>
    <property type="match status" value="1"/>
</dbReference>
<evidence type="ECO:0000256" key="4">
    <source>
        <dbReference type="ARBA" id="ARBA00022692"/>
    </source>
</evidence>
<comment type="caution">
    <text evidence="12">The sequence shown here is derived from an EMBL/GenBank/DDBJ whole genome shotgun (WGS) entry which is preliminary data.</text>
</comment>
<evidence type="ECO:0000256" key="6">
    <source>
        <dbReference type="ARBA" id="ARBA00023136"/>
    </source>
</evidence>
<evidence type="ECO:0000313" key="13">
    <source>
        <dbReference type="Proteomes" id="UP000192578"/>
    </source>
</evidence>
<feature type="transmembrane region" description="Helical" evidence="10">
    <location>
        <begin position="162"/>
        <end position="182"/>
    </location>
</feature>
<protein>
    <recommendedName>
        <fullName evidence="3">Thyrotropin-releasing hormone receptor</fullName>
    </recommendedName>
    <alternativeName>
        <fullName evidence="7">Thyroliberin receptor</fullName>
    </alternativeName>
</protein>
<organism evidence="12 13">
    <name type="scientific">Hypsibius exemplaris</name>
    <name type="common">Freshwater tardigrade</name>
    <dbReference type="NCBI Taxonomy" id="2072580"/>
    <lineage>
        <taxon>Eukaryota</taxon>
        <taxon>Metazoa</taxon>
        <taxon>Ecdysozoa</taxon>
        <taxon>Tardigrada</taxon>
        <taxon>Eutardigrada</taxon>
        <taxon>Parachela</taxon>
        <taxon>Hypsibioidea</taxon>
        <taxon>Hypsibiidae</taxon>
        <taxon>Hypsibius</taxon>
    </lineage>
</organism>
<evidence type="ECO:0000256" key="10">
    <source>
        <dbReference type="SAM" id="Phobius"/>
    </source>
</evidence>
<dbReference type="GO" id="GO:0004997">
    <property type="term" value="F:thyrotropin-releasing hormone receptor activity"/>
    <property type="evidence" value="ECO:0007669"/>
    <property type="project" value="InterPro"/>
</dbReference>
<feature type="transmembrane region" description="Helical" evidence="10">
    <location>
        <begin position="44"/>
        <end position="67"/>
    </location>
</feature>
<dbReference type="PANTHER" id="PTHR46061:SF3">
    <property type="entry name" value="THYROTROPIN-RELEASING HORMONE RECEPTOR"/>
    <property type="match status" value="1"/>
</dbReference>
<sequence length="464" mass="52488">MEATITNLTDRDEMEPTVNPAPYNLSNATASRAHPISHNLDYRIVATVAHVIIFLVGFFGNIAVVIVVRRTKSMHTPTYCYLVSLAVADLIVLVSAMPEAIVSHHLYAGQWVLGHFGCSLLIFGNFLGINASSISILCFTVERYIGICHPLWAQKVCSIHRAVKIIIGTWVFAVLYSCPWLGLTHTVKIKFVGYPEMENCRFWLDRKHYVYFFLTDIFLFYVMPLMVSIVLYARIGMVLQKSLHSELRKSTRRSTAGSVTLLVSSHSGLPPLTGVSGGCAVRKTTKAQQERSRNIQVVQMLLVVVILFAVLWLPYRSLLVYNSFNTPWLDRWYLLFAKTLIYINSAINPVLYNAMSKRFRNEFCRQIFCMHRYRLGDSMENSNNSLTTSISKAMNHRYLISTPSIRSTGYRNRTGPGTGSEPHQSISLMNRSSAQQEYLLPSSRNDSPPSNDFLMIKKGDSDDE</sequence>
<feature type="compositionally biased region" description="Polar residues" evidence="9">
    <location>
        <begin position="421"/>
        <end position="436"/>
    </location>
</feature>
<dbReference type="PROSITE" id="PS00237">
    <property type="entry name" value="G_PROTEIN_RECEP_F1_1"/>
    <property type="match status" value="1"/>
</dbReference>
<dbReference type="InterPro" id="IPR017452">
    <property type="entry name" value="GPCR_Rhodpsn_7TM"/>
</dbReference>
<dbReference type="AlphaFoldDB" id="A0A1W0X0Q5"/>
<name>A0A1W0X0Q5_HYPEX</name>
<proteinExistence type="inferred from homology"/>
<feature type="transmembrane region" description="Helical" evidence="10">
    <location>
        <begin position="297"/>
        <end position="315"/>
    </location>
</feature>
<feature type="domain" description="G-protein coupled receptors family 1 profile" evidence="11">
    <location>
        <begin position="60"/>
        <end position="352"/>
    </location>
</feature>
<dbReference type="Pfam" id="PF00001">
    <property type="entry name" value="7tm_1"/>
    <property type="match status" value="1"/>
</dbReference>
<dbReference type="SUPFAM" id="SSF81321">
    <property type="entry name" value="Family A G protein-coupled receptor-like"/>
    <property type="match status" value="1"/>
</dbReference>
<keyword evidence="6 10" id="KW-0472">Membrane</keyword>
<comment type="function">
    <text evidence="1">Receptor for thyrotropin-releasing hormone (TRH). Upon ligand binding, this G-protein-coupled receptor triggers activation of the phosphatidylinositol (IP3)-calcium-protein kinase C (PKC) pathway.</text>
</comment>
<feature type="transmembrane region" description="Helical" evidence="10">
    <location>
        <begin position="335"/>
        <end position="355"/>
    </location>
</feature>
<accession>A0A1W0X0Q5</accession>
<dbReference type="InterPro" id="IPR002120">
    <property type="entry name" value="TRH_rcpt_1"/>
</dbReference>
<feature type="transmembrane region" description="Helical" evidence="10">
    <location>
        <begin position="113"/>
        <end position="141"/>
    </location>
</feature>
<dbReference type="GO" id="GO:0016020">
    <property type="term" value="C:membrane"/>
    <property type="evidence" value="ECO:0007669"/>
    <property type="project" value="UniProtKB-SubCell"/>
</dbReference>
<evidence type="ECO:0000259" key="11">
    <source>
        <dbReference type="PROSITE" id="PS50262"/>
    </source>
</evidence>
<gene>
    <name evidence="12" type="ORF">BV898_05099</name>
</gene>
<dbReference type="PRINTS" id="PR00751">
    <property type="entry name" value="THYROLIBRINR"/>
</dbReference>
<evidence type="ECO:0000256" key="1">
    <source>
        <dbReference type="ARBA" id="ARBA00004100"/>
    </source>
</evidence>
<dbReference type="InterPro" id="IPR000276">
    <property type="entry name" value="GPCR_Rhodpsn"/>
</dbReference>
<evidence type="ECO:0000256" key="9">
    <source>
        <dbReference type="SAM" id="MobiDB-lite"/>
    </source>
</evidence>
<comment type="similarity">
    <text evidence="8">Belongs to the G-protein coupled receptor 1 family.</text>
</comment>
<feature type="compositionally biased region" description="Basic and acidic residues" evidence="9">
    <location>
        <begin position="455"/>
        <end position="464"/>
    </location>
</feature>
<dbReference type="OrthoDB" id="5987936at2759"/>
<dbReference type="Proteomes" id="UP000192578">
    <property type="component" value="Unassembled WGS sequence"/>
</dbReference>
<evidence type="ECO:0000256" key="5">
    <source>
        <dbReference type="ARBA" id="ARBA00022989"/>
    </source>
</evidence>
<feature type="transmembrane region" description="Helical" evidence="10">
    <location>
        <begin position="209"/>
        <end position="233"/>
    </location>
</feature>